<proteinExistence type="inferred from homology"/>
<gene>
    <name evidence="2" type="ORF">SMN809_LOCUS45590</name>
</gene>
<dbReference type="SUPFAM" id="SSF56801">
    <property type="entry name" value="Acetyl-CoA synthetase-like"/>
    <property type="match status" value="1"/>
</dbReference>
<comment type="similarity">
    <text evidence="1">Belongs to the ATP-dependent AMP-binding enzyme family.</text>
</comment>
<dbReference type="GO" id="GO:0031956">
    <property type="term" value="F:medium-chain fatty acid-CoA ligase activity"/>
    <property type="evidence" value="ECO:0007669"/>
    <property type="project" value="TreeGrafter"/>
</dbReference>
<organism evidence="2 3">
    <name type="scientific">Rotaria magnacalcarata</name>
    <dbReference type="NCBI Taxonomy" id="392030"/>
    <lineage>
        <taxon>Eukaryota</taxon>
        <taxon>Metazoa</taxon>
        <taxon>Spiralia</taxon>
        <taxon>Gnathifera</taxon>
        <taxon>Rotifera</taxon>
        <taxon>Eurotatoria</taxon>
        <taxon>Bdelloidea</taxon>
        <taxon>Philodinida</taxon>
        <taxon>Philodinidae</taxon>
        <taxon>Rotaria</taxon>
    </lineage>
</organism>
<evidence type="ECO:0000313" key="2">
    <source>
        <dbReference type="EMBL" id="CAF4762402.1"/>
    </source>
</evidence>
<evidence type="ECO:0000313" key="3">
    <source>
        <dbReference type="Proteomes" id="UP000676336"/>
    </source>
</evidence>
<comment type="caution">
    <text evidence="2">The sequence shown here is derived from an EMBL/GenBank/DDBJ whole genome shotgun (WGS) entry which is preliminary data.</text>
</comment>
<evidence type="ECO:0000256" key="1">
    <source>
        <dbReference type="ARBA" id="ARBA00006432"/>
    </source>
</evidence>
<dbReference type="AlphaFoldDB" id="A0A8S3AWP1"/>
<dbReference type="PANTHER" id="PTHR43201">
    <property type="entry name" value="ACYL-COA SYNTHETASE"/>
    <property type="match status" value="1"/>
</dbReference>
<dbReference type="InterPro" id="IPR042099">
    <property type="entry name" value="ANL_N_sf"/>
</dbReference>
<dbReference type="GO" id="GO:0006631">
    <property type="term" value="P:fatty acid metabolic process"/>
    <property type="evidence" value="ECO:0007669"/>
    <property type="project" value="TreeGrafter"/>
</dbReference>
<dbReference type="Gene3D" id="3.40.50.12780">
    <property type="entry name" value="N-terminal domain of ligase-like"/>
    <property type="match status" value="1"/>
</dbReference>
<protein>
    <submittedName>
        <fullName evidence="2">Uncharacterized protein</fullName>
    </submittedName>
</protein>
<feature type="non-terminal residue" evidence="2">
    <location>
        <position position="1"/>
    </location>
</feature>
<name>A0A8S3AWP1_9BILA</name>
<accession>A0A8S3AWP1</accession>
<dbReference type="Proteomes" id="UP000676336">
    <property type="component" value="Unassembled WGS sequence"/>
</dbReference>
<sequence length="84" mass="9617">QQQKSTDNISNKRHAQIVILHVLPVYHVHGLINELLTPLFIASLPESIHRRWYEITGHHRLERYGMTECGIALSNPSKGERIPG</sequence>
<reference evidence="2" key="1">
    <citation type="submission" date="2021-02" db="EMBL/GenBank/DDBJ databases">
        <authorList>
            <person name="Nowell W R."/>
        </authorList>
    </citation>
    <scope>NUCLEOTIDE SEQUENCE</scope>
</reference>
<dbReference type="PANTHER" id="PTHR43201:SF8">
    <property type="entry name" value="ACYL-COA SYNTHETASE FAMILY MEMBER 3"/>
    <property type="match status" value="1"/>
</dbReference>
<dbReference type="EMBL" id="CAJOBI010139811">
    <property type="protein sequence ID" value="CAF4762402.1"/>
    <property type="molecule type" value="Genomic_DNA"/>
</dbReference>